<dbReference type="EMBL" id="CP001899">
    <property type="protein sequence ID" value="ADC66226.1"/>
    <property type="molecule type" value="Genomic_DNA"/>
</dbReference>
<dbReference type="Proteomes" id="UP000002613">
    <property type="component" value="Chromosome"/>
</dbReference>
<dbReference type="PaxDb" id="589924-Ferp_2095"/>
<gene>
    <name evidence="1" type="ordered locus">Ferp_2095</name>
</gene>
<dbReference type="HOGENOM" id="CLU_2419892_0_0_2"/>
<protein>
    <submittedName>
        <fullName evidence="1">Uncharacterized protein</fullName>
    </submittedName>
</protein>
<dbReference type="STRING" id="589924.Ferp_2095"/>
<evidence type="ECO:0000313" key="1">
    <source>
        <dbReference type="EMBL" id="ADC66226.1"/>
    </source>
</evidence>
<dbReference type="KEGG" id="fpl:Ferp_2095"/>
<reference evidence="2" key="1">
    <citation type="submission" date="2010-02" db="EMBL/GenBank/DDBJ databases">
        <title>Complete sequence of Ferroglobus placidus DSM 10642.</title>
        <authorList>
            <consortium name="US DOE Joint Genome Institute"/>
            <person name="Lucas S."/>
            <person name="Copeland A."/>
            <person name="Lapidus A."/>
            <person name="Cheng J.-F."/>
            <person name="Bruce D."/>
            <person name="Goodwin L."/>
            <person name="Pitluck S."/>
            <person name="Saunders E."/>
            <person name="Brettin T."/>
            <person name="Detter J.C."/>
            <person name="Han C."/>
            <person name="Tapia R."/>
            <person name="Larimer F."/>
            <person name="Land M."/>
            <person name="Hauser L."/>
            <person name="Kyrpides N."/>
            <person name="Ivanova N."/>
            <person name="Holmes D."/>
            <person name="Lovley D."/>
            <person name="Kyrpides N."/>
            <person name="Anderson I.J."/>
            <person name="Woyke T."/>
        </authorList>
    </citation>
    <scope>NUCLEOTIDE SEQUENCE [LARGE SCALE GENOMIC DNA]</scope>
    <source>
        <strain evidence="2">DSM 10642 / AEDII12DO</strain>
    </source>
</reference>
<evidence type="ECO:0000313" key="2">
    <source>
        <dbReference type="Proteomes" id="UP000002613"/>
    </source>
</evidence>
<proteinExistence type="predicted"/>
<reference evidence="1 2" key="2">
    <citation type="journal article" date="2011" name="Stand. Genomic Sci.">
        <title>Complete genome sequence of Ferroglobus placidus AEDII12DO.</title>
        <authorList>
            <person name="Anderson I."/>
            <person name="Risso C."/>
            <person name="Holmes D."/>
            <person name="Lucas S."/>
            <person name="Copeland A."/>
            <person name="Lapidus A."/>
            <person name="Cheng J.F."/>
            <person name="Bruce D."/>
            <person name="Goodwin L."/>
            <person name="Pitluck S."/>
            <person name="Saunders E."/>
            <person name="Brettin T."/>
            <person name="Detter J.C."/>
            <person name="Han C."/>
            <person name="Tapia R."/>
            <person name="Larimer F."/>
            <person name="Land M."/>
            <person name="Hauser L."/>
            <person name="Woyke T."/>
            <person name="Lovley D."/>
            <person name="Kyrpides N."/>
            <person name="Ivanova N."/>
        </authorList>
    </citation>
    <scope>NUCLEOTIDE SEQUENCE [LARGE SCALE GENOMIC DNA]</scope>
    <source>
        <strain evidence="2">DSM 10642 / AEDII12DO</strain>
    </source>
</reference>
<organism evidence="1 2">
    <name type="scientific">Ferroglobus placidus (strain DSM 10642 / AEDII12DO)</name>
    <dbReference type="NCBI Taxonomy" id="589924"/>
    <lineage>
        <taxon>Archaea</taxon>
        <taxon>Methanobacteriati</taxon>
        <taxon>Methanobacteriota</taxon>
        <taxon>Archaeoglobi</taxon>
        <taxon>Archaeoglobales</taxon>
        <taxon>Archaeoglobaceae</taxon>
        <taxon>Ferroglobus</taxon>
    </lineage>
</organism>
<dbReference type="AlphaFoldDB" id="D3S0G3"/>
<name>D3S0G3_FERPA</name>
<keyword evidence="2" id="KW-1185">Reference proteome</keyword>
<accession>D3S0G3</accession>
<sequence length="91" mass="10379">MREISHEGAKELILEYIKDEKGKVVTPLRISEDLQISYEVAHAIVLELIKEGRLEPVEDYDEGDPELIELISTNFLGKSFLFVNDQSFKGV</sequence>